<evidence type="ECO:0008006" key="8">
    <source>
        <dbReference type="Google" id="ProtNLM"/>
    </source>
</evidence>
<dbReference type="Pfam" id="PF01418">
    <property type="entry name" value="HTH_6"/>
    <property type="match status" value="1"/>
</dbReference>
<keyword evidence="7" id="KW-1185">Reference proteome</keyword>
<keyword evidence="3" id="KW-0804">Transcription</keyword>
<dbReference type="Gene3D" id="1.10.10.10">
    <property type="entry name" value="Winged helix-like DNA-binding domain superfamily/Winged helix DNA-binding domain"/>
    <property type="match status" value="1"/>
</dbReference>
<reference evidence="7" key="1">
    <citation type="submission" date="2016-06" db="EMBL/GenBank/DDBJ databases">
        <authorList>
            <person name="de Vries S.P.W."/>
            <person name="Hadjirin N.F."/>
            <person name="Lay E.M."/>
            <person name="Zadoks R.N."/>
            <person name="Peacock S.J."/>
            <person name="Parkhill J."/>
            <person name="Grant A.J."/>
            <person name="Mcdougall S."/>
            <person name="Holmes M.A."/>
        </authorList>
    </citation>
    <scope>NUCLEOTIDE SEQUENCE [LARGE SCALE GENOMIC DNA]</scope>
    <source>
        <strain evidence="7">NZ1587</strain>
    </source>
</reference>
<name>A0A1L8MLP7_9STRE</name>
<dbReference type="Gene3D" id="3.40.50.10490">
    <property type="entry name" value="Glucose-6-phosphate isomerase like protein, domain 1"/>
    <property type="match status" value="1"/>
</dbReference>
<comment type="caution">
    <text evidence="6">The sequence shown here is derived from an EMBL/GenBank/DDBJ whole genome shotgun (WGS) entry which is preliminary data.</text>
</comment>
<dbReference type="PANTHER" id="PTHR30514">
    <property type="entry name" value="GLUCOKINASE"/>
    <property type="match status" value="1"/>
</dbReference>
<dbReference type="InterPro" id="IPR036388">
    <property type="entry name" value="WH-like_DNA-bd_sf"/>
</dbReference>
<evidence type="ECO:0000256" key="1">
    <source>
        <dbReference type="ARBA" id="ARBA00023015"/>
    </source>
</evidence>
<dbReference type="OrthoDB" id="1648815at2"/>
<evidence type="ECO:0000259" key="4">
    <source>
        <dbReference type="PROSITE" id="PS51071"/>
    </source>
</evidence>
<dbReference type="InterPro" id="IPR035472">
    <property type="entry name" value="RpiR-like_SIS"/>
</dbReference>
<dbReference type="GO" id="GO:0003700">
    <property type="term" value="F:DNA-binding transcription factor activity"/>
    <property type="evidence" value="ECO:0007669"/>
    <property type="project" value="InterPro"/>
</dbReference>
<dbReference type="PROSITE" id="PS51071">
    <property type="entry name" value="HTH_RPIR"/>
    <property type="match status" value="1"/>
</dbReference>
<keyword evidence="1" id="KW-0805">Transcription regulation</keyword>
<feature type="domain" description="SIS" evidence="5">
    <location>
        <begin position="104"/>
        <end position="240"/>
    </location>
</feature>
<dbReference type="GO" id="GO:0003677">
    <property type="term" value="F:DNA binding"/>
    <property type="evidence" value="ECO:0007669"/>
    <property type="project" value="UniProtKB-KW"/>
</dbReference>
<dbReference type="SUPFAM" id="SSF46689">
    <property type="entry name" value="Homeodomain-like"/>
    <property type="match status" value="1"/>
</dbReference>
<dbReference type="InterPro" id="IPR046348">
    <property type="entry name" value="SIS_dom_sf"/>
</dbReference>
<dbReference type="InterPro" id="IPR047640">
    <property type="entry name" value="RpiR-like"/>
</dbReference>
<evidence type="ECO:0000313" key="7">
    <source>
        <dbReference type="Proteomes" id="UP000182015"/>
    </source>
</evidence>
<accession>A0A1L8MLP7</accession>
<sequence>MNFEERRRLFESHFTDLEDDICDYISANKTQIQDVKIIELARQFYTVPNTITRLCHKLQYTGFLELKKSLCQESSDRQAGQEKTYLDFVHKNIDLIKQIEHKKVIELFCKSKQVIIFAVGSTAFVAKIFVDTLNAVENKFYFIEYEHELRKQVNQKEKKTILFISLTGETEPGLQLAKDAKSLGHQVISLTHFADNSLSKVADLELYCISPKRTYDGSNVTDKLPLLIVLERLFTSYSER</sequence>
<dbReference type="InterPro" id="IPR000281">
    <property type="entry name" value="HTH_RpiR"/>
</dbReference>
<dbReference type="GO" id="GO:0097367">
    <property type="term" value="F:carbohydrate derivative binding"/>
    <property type="evidence" value="ECO:0007669"/>
    <property type="project" value="InterPro"/>
</dbReference>
<dbReference type="Pfam" id="PF01380">
    <property type="entry name" value="SIS"/>
    <property type="match status" value="1"/>
</dbReference>
<evidence type="ECO:0000259" key="5">
    <source>
        <dbReference type="PROSITE" id="PS51464"/>
    </source>
</evidence>
<dbReference type="GO" id="GO:1901135">
    <property type="term" value="P:carbohydrate derivative metabolic process"/>
    <property type="evidence" value="ECO:0007669"/>
    <property type="project" value="InterPro"/>
</dbReference>
<dbReference type="InterPro" id="IPR001347">
    <property type="entry name" value="SIS_dom"/>
</dbReference>
<organism evidence="6 7">
    <name type="scientific">Streptococcus bovimastitidis</name>
    <dbReference type="NCBI Taxonomy" id="1856638"/>
    <lineage>
        <taxon>Bacteria</taxon>
        <taxon>Bacillati</taxon>
        <taxon>Bacillota</taxon>
        <taxon>Bacilli</taxon>
        <taxon>Lactobacillales</taxon>
        <taxon>Streptococcaceae</taxon>
        <taxon>Streptococcus</taxon>
    </lineage>
</organism>
<evidence type="ECO:0000256" key="2">
    <source>
        <dbReference type="ARBA" id="ARBA00023125"/>
    </source>
</evidence>
<evidence type="ECO:0000256" key="3">
    <source>
        <dbReference type="ARBA" id="ARBA00023163"/>
    </source>
</evidence>
<dbReference type="RefSeq" id="WP_071793938.1">
    <property type="nucleotide sequence ID" value="NZ_LZDD01000002.1"/>
</dbReference>
<dbReference type="PROSITE" id="PS51464">
    <property type="entry name" value="SIS"/>
    <property type="match status" value="1"/>
</dbReference>
<dbReference type="AlphaFoldDB" id="A0A1L8MLP7"/>
<dbReference type="CDD" id="cd05013">
    <property type="entry name" value="SIS_RpiR"/>
    <property type="match status" value="1"/>
</dbReference>
<proteinExistence type="predicted"/>
<dbReference type="STRING" id="1856638.A9Q68_06760"/>
<feature type="domain" description="HTH rpiR-type" evidence="4">
    <location>
        <begin position="1"/>
        <end position="77"/>
    </location>
</feature>
<dbReference type="Proteomes" id="UP000182015">
    <property type="component" value="Unassembled WGS sequence"/>
</dbReference>
<protein>
    <recommendedName>
        <fullName evidence="8">RpiR family transcriptional regulator</fullName>
    </recommendedName>
</protein>
<evidence type="ECO:0000313" key="6">
    <source>
        <dbReference type="EMBL" id="OJF71682.1"/>
    </source>
</evidence>
<keyword evidence="2" id="KW-0238">DNA-binding</keyword>
<dbReference type="EMBL" id="LZDD01000002">
    <property type="protein sequence ID" value="OJF71682.1"/>
    <property type="molecule type" value="Genomic_DNA"/>
</dbReference>
<dbReference type="SUPFAM" id="SSF53697">
    <property type="entry name" value="SIS domain"/>
    <property type="match status" value="1"/>
</dbReference>
<dbReference type="InterPro" id="IPR009057">
    <property type="entry name" value="Homeodomain-like_sf"/>
</dbReference>
<dbReference type="PANTHER" id="PTHR30514:SF1">
    <property type="entry name" value="HTH-TYPE TRANSCRIPTIONAL REGULATOR HEXR-RELATED"/>
    <property type="match status" value="1"/>
</dbReference>
<gene>
    <name evidence="6" type="ORF">A9Q68_06760</name>
</gene>